<evidence type="ECO:0000256" key="3">
    <source>
        <dbReference type="ARBA" id="ARBA00023015"/>
    </source>
</evidence>
<feature type="domain" description="Response regulatory" evidence="8">
    <location>
        <begin position="6"/>
        <end position="120"/>
    </location>
</feature>
<dbReference type="RefSeq" id="WP_115731737.1">
    <property type="nucleotide sequence ID" value="NZ_BAAAVY010000002.1"/>
</dbReference>
<dbReference type="Gene3D" id="1.10.10.10">
    <property type="entry name" value="Winged helix-like DNA-binding domain superfamily/Winged helix DNA-binding domain"/>
    <property type="match status" value="1"/>
</dbReference>
<feature type="modified residue" description="4-aspartylphosphate" evidence="6">
    <location>
        <position position="55"/>
    </location>
</feature>
<dbReference type="SUPFAM" id="SSF46894">
    <property type="entry name" value="C-terminal effector domain of the bipartite response regulators"/>
    <property type="match status" value="1"/>
</dbReference>
<keyword evidence="1 6" id="KW-0597">Phosphoprotein</keyword>
<evidence type="ECO:0000256" key="2">
    <source>
        <dbReference type="ARBA" id="ARBA00023012"/>
    </source>
</evidence>
<dbReference type="Proteomes" id="UP000254701">
    <property type="component" value="Unassembled WGS sequence"/>
</dbReference>
<dbReference type="Gene3D" id="3.40.50.2300">
    <property type="match status" value="1"/>
</dbReference>
<feature type="domain" description="HTH luxR-type" evidence="7">
    <location>
        <begin position="136"/>
        <end position="201"/>
    </location>
</feature>
<organism evidence="9 10">
    <name type="scientific">Aminobacter aminovorans</name>
    <name type="common">Chelatobacter heintzii</name>
    <dbReference type="NCBI Taxonomy" id="83263"/>
    <lineage>
        <taxon>Bacteria</taxon>
        <taxon>Pseudomonadati</taxon>
        <taxon>Pseudomonadota</taxon>
        <taxon>Alphaproteobacteria</taxon>
        <taxon>Hyphomicrobiales</taxon>
        <taxon>Phyllobacteriaceae</taxon>
        <taxon>Aminobacter</taxon>
    </lineage>
</organism>
<evidence type="ECO:0000259" key="8">
    <source>
        <dbReference type="PROSITE" id="PS50110"/>
    </source>
</evidence>
<name>A0A380WMQ4_AMIAI</name>
<keyword evidence="2" id="KW-0902">Two-component regulatory system</keyword>
<dbReference type="SMART" id="SM00421">
    <property type="entry name" value="HTH_LUXR"/>
    <property type="match status" value="1"/>
</dbReference>
<dbReference type="EMBL" id="UFSM01000001">
    <property type="protein sequence ID" value="SUU89602.1"/>
    <property type="molecule type" value="Genomic_DNA"/>
</dbReference>
<dbReference type="PROSITE" id="PS50043">
    <property type="entry name" value="HTH_LUXR_2"/>
    <property type="match status" value="1"/>
</dbReference>
<dbReference type="PRINTS" id="PR00038">
    <property type="entry name" value="HTHLUXR"/>
</dbReference>
<dbReference type="GO" id="GO:0000160">
    <property type="term" value="P:phosphorelay signal transduction system"/>
    <property type="evidence" value="ECO:0007669"/>
    <property type="project" value="UniProtKB-KW"/>
</dbReference>
<sequence length="206" mass="22365">MADIDLVHVVDDDVDVRKSLGFLLATADFAVRLHESATAFLSTATDNLDGCIVTDVRMPGIDGIEFLRQLRAGRHTIPVIVMTGHADVALAVQAMKEGASDFIEKPFDDEVLIQAIRSALANRSQVNAAHPQSADIRRCLSTLSERERQVLDGLVSGLPNKTIAYDLGISPRTVEIHRANVMSKMGAGSLSHLVRMALIVGSRPWE</sequence>
<evidence type="ECO:0000256" key="4">
    <source>
        <dbReference type="ARBA" id="ARBA00023125"/>
    </source>
</evidence>
<keyword evidence="4" id="KW-0238">DNA-binding</keyword>
<dbReference type="Pfam" id="PF00196">
    <property type="entry name" value="GerE"/>
    <property type="match status" value="1"/>
</dbReference>
<dbReference type="AlphaFoldDB" id="A0A380WMQ4"/>
<dbReference type="InterPro" id="IPR000792">
    <property type="entry name" value="Tscrpt_reg_LuxR_C"/>
</dbReference>
<dbReference type="NCBIfam" id="NF006900">
    <property type="entry name" value="PRK09390.1"/>
    <property type="match status" value="1"/>
</dbReference>
<keyword evidence="3" id="KW-0805">Transcription regulation</keyword>
<evidence type="ECO:0000256" key="5">
    <source>
        <dbReference type="ARBA" id="ARBA00023163"/>
    </source>
</evidence>
<evidence type="ECO:0000256" key="1">
    <source>
        <dbReference type="ARBA" id="ARBA00022553"/>
    </source>
</evidence>
<dbReference type="InterPro" id="IPR036388">
    <property type="entry name" value="WH-like_DNA-bd_sf"/>
</dbReference>
<dbReference type="SUPFAM" id="SSF52172">
    <property type="entry name" value="CheY-like"/>
    <property type="match status" value="1"/>
</dbReference>
<keyword evidence="5" id="KW-0804">Transcription</keyword>
<dbReference type="CDD" id="cd17537">
    <property type="entry name" value="REC_FixJ"/>
    <property type="match status" value="1"/>
</dbReference>
<dbReference type="GO" id="GO:0003677">
    <property type="term" value="F:DNA binding"/>
    <property type="evidence" value="ECO:0007669"/>
    <property type="project" value="UniProtKB-KW"/>
</dbReference>
<dbReference type="PROSITE" id="PS00622">
    <property type="entry name" value="HTH_LUXR_1"/>
    <property type="match status" value="1"/>
</dbReference>
<accession>A0A380WMQ4</accession>
<dbReference type="PANTHER" id="PTHR44688:SF16">
    <property type="entry name" value="DNA-BINDING TRANSCRIPTIONAL ACTIVATOR DEVR_DOSR"/>
    <property type="match status" value="1"/>
</dbReference>
<evidence type="ECO:0000256" key="6">
    <source>
        <dbReference type="PROSITE-ProRule" id="PRU00169"/>
    </source>
</evidence>
<dbReference type="PANTHER" id="PTHR44688">
    <property type="entry name" value="DNA-BINDING TRANSCRIPTIONAL ACTIVATOR DEVR_DOSR"/>
    <property type="match status" value="1"/>
</dbReference>
<protein>
    <submittedName>
        <fullName evidence="9">Transcriptional regulatory protein fixJ</fullName>
    </submittedName>
</protein>
<dbReference type="CDD" id="cd06170">
    <property type="entry name" value="LuxR_C_like"/>
    <property type="match status" value="1"/>
</dbReference>
<proteinExistence type="predicted"/>
<dbReference type="SMART" id="SM00448">
    <property type="entry name" value="REC"/>
    <property type="match status" value="1"/>
</dbReference>
<dbReference type="GO" id="GO:0006355">
    <property type="term" value="P:regulation of DNA-templated transcription"/>
    <property type="evidence" value="ECO:0007669"/>
    <property type="project" value="InterPro"/>
</dbReference>
<dbReference type="InterPro" id="IPR001789">
    <property type="entry name" value="Sig_transdc_resp-reg_receiver"/>
</dbReference>
<reference evidence="9 10" key="1">
    <citation type="submission" date="2018-06" db="EMBL/GenBank/DDBJ databases">
        <authorList>
            <consortium name="Pathogen Informatics"/>
            <person name="Doyle S."/>
        </authorList>
    </citation>
    <scope>NUCLEOTIDE SEQUENCE [LARGE SCALE GENOMIC DNA]</scope>
    <source>
        <strain evidence="9 10">NCTC10684</strain>
    </source>
</reference>
<evidence type="ECO:0000313" key="10">
    <source>
        <dbReference type="Proteomes" id="UP000254701"/>
    </source>
</evidence>
<dbReference type="OrthoDB" id="9782655at2"/>
<dbReference type="FunFam" id="3.40.50.2300:FF:000018">
    <property type="entry name" value="DNA-binding transcriptional regulator NtrC"/>
    <property type="match status" value="1"/>
</dbReference>
<dbReference type="InterPro" id="IPR016032">
    <property type="entry name" value="Sig_transdc_resp-reg_C-effctor"/>
</dbReference>
<dbReference type="PROSITE" id="PS50110">
    <property type="entry name" value="RESPONSE_REGULATORY"/>
    <property type="match status" value="1"/>
</dbReference>
<evidence type="ECO:0000259" key="7">
    <source>
        <dbReference type="PROSITE" id="PS50043"/>
    </source>
</evidence>
<evidence type="ECO:0000313" key="9">
    <source>
        <dbReference type="EMBL" id="SUU89602.1"/>
    </source>
</evidence>
<gene>
    <name evidence="9" type="primary">fixJ_2</name>
    <name evidence="9" type="ORF">NCTC10684_02843</name>
</gene>
<dbReference type="InterPro" id="IPR011006">
    <property type="entry name" value="CheY-like_superfamily"/>
</dbReference>
<dbReference type="Pfam" id="PF00072">
    <property type="entry name" value="Response_reg"/>
    <property type="match status" value="1"/>
</dbReference>